<comment type="caution">
    <text evidence="3">The sequence shown here is derived from an EMBL/GenBank/DDBJ whole genome shotgun (WGS) entry which is preliminary data.</text>
</comment>
<feature type="compositionally biased region" description="Low complexity" evidence="1">
    <location>
        <begin position="371"/>
        <end position="381"/>
    </location>
</feature>
<keyword evidence="4" id="KW-1185">Reference proteome</keyword>
<dbReference type="GO" id="GO:0140849">
    <property type="term" value="F:ATP-dependent H2AZ histone chaperone activity"/>
    <property type="evidence" value="ECO:0007669"/>
    <property type="project" value="InterPro"/>
</dbReference>
<feature type="compositionally biased region" description="Basic and acidic residues" evidence="1">
    <location>
        <begin position="710"/>
        <end position="723"/>
    </location>
</feature>
<feature type="compositionally biased region" description="Low complexity" evidence="1">
    <location>
        <begin position="189"/>
        <end position="202"/>
    </location>
</feature>
<accession>A0AAW0REM7</accession>
<organism evidence="3 4">
    <name type="scientific">Apiospora kogelbergensis</name>
    <dbReference type="NCBI Taxonomy" id="1337665"/>
    <lineage>
        <taxon>Eukaryota</taxon>
        <taxon>Fungi</taxon>
        <taxon>Dikarya</taxon>
        <taxon>Ascomycota</taxon>
        <taxon>Pezizomycotina</taxon>
        <taxon>Sordariomycetes</taxon>
        <taxon>Xylariomycetidae</taxon>
        <taxon>Amphisphaeriales</taxon>
        <taxon>Apiosporaceae</taxon>
        <taxon>Apiospora</taxon>
    </lineage>
</organism>
<dbReference type="PANTHER" id="PTHR28108">
    <property type="entry name" value="SWR1-COMPLEX PROTEIN 3"/>
    <property type="match status" value="1"/>
</dbReference>
<feature type="domain" description="SWR1-complex protein 3" evidence="2">
    <location>
        <begin position="60"/>
        <end position="154"/>
    </location>
</feature>
<dbReference type="GO" id="GO:0000812">
    <property type="term" value="C:Swr1 complex"/>
    <property type="evidence" value="ECO:0007669"/>
    <property type="project" value="InterPro"/>
</dbReference>
<proteinExistence type="predicted"/>
<feature type="compositionally biased region" description="Polar residues" evidence="1">
    <location>
        <begin position="570"/>
        <end position="586"/>
    </location>
</feature>
<feature type="compositionally biased region" description="Pro residues" evidence="1">
    <location>
        <begin position="177"/>
        <end position="188"/>
    </location>
</feature>
<reference evidence="3 4" key="1">
    <citation type="submission" date="2023-01" db="EMBL/GenBank/DDBJ databases">
        <title>Analysis of 21 Apiospora genomes using comparative genomics revels a genus with tremendous synthesis potential of carbohydrate active enzymes and secondary metabolites.</title>
        <authorList>
            <person name="Sorensen T."/>
        </authorList>
    </citation>
    <scope>NUCLEOTIDE SEQUENCE [LARGE SCALE GENOMIC DNA]</scope>
    <source>
        <strain evidence="3 4">CBS 117206</strain>
    </source>
</reference>
<feature type="compositionally biased region" description="Low complexity" evidence="1">
    <location>
        <begin position="727"/>
        <end position="739"/>
    </location>
</feature>
<feature type="compositionally biased region" description="Low complexity" evidence="1">
    <location>
        <begin position="541"/>
        <end position="555"/>
    </location>
</feature>
<dbReference type="Pfam" id="PF24707">
    <property type="entry name" value="Swc3"/>
    <property type="match status" value="1"/>
</dbReference>
<feature type="region of interest" description="Disordered" evidence="1">
    <location>
        <begin position="530"/>
        <end position="596"/>
    </location>
</feature>
<feature type="region of interest" description="Disordered" evidence="1">
    <location>
        <begin position="153"/>
        <end position="382"/>
    </location>
</feature>
<dbReference type="Proteomes" id="UP001392437">
    <property type="component" value="Unassembled WGS sequence"/>
</dbReference>
<feature type="region of interest" description="Disordered" evidence="1">
    <location>
        <begin position="1"/>
        <end position="81"/>
    </location>
</feature>
<dbReference type="AlphaFoldDB" id="A0AAW0REM7"/>
<sequence length="775" mass="82017">MERKRKLPPRAAARVEHVAKKRTATPPEKSATSTPAPPTPVPEPVVEEPPLPKSLQPGHPLPTVEKAQADDLSNKAYQSVQESGVLAESLIRSRQKWIHEGIFEKYWTKPVKRKGVVKEEPNNPAKDSMTKIGTVTITVEPHAIEATMFAIKDPKPPAAPTTNSTFRPIMQYGPPNGVMPPPPKPATPATPSTPAAVPASPSQGLAKPSTQAAAVNGQALAQPPQPPPVPTAQPNAQVRPPTPSQAPLPNTNGQRPAPPVSGVAMNPYLAGAPPPASPRGLESVLAAPGAAPPPAAPSTAMGQPPLRSPSVAAPNLNQPLRSPAHASGQPGLSHPRPLHSPIAAPGAAPAGPPGARPPTGAPAAKPPTPGAKPATPAPGGADPIIVTLAEKASEDPHLRDLMKRVAVGDAAAHELAHFQKIIDQITADYKKRGGQQGPSADRLIVDGRTVQYFADEVNTILDIVLSSNPNQKGADLIPPLGSDPLVILLVRKALDDAPIKSMVKRVAEKKTKFNDTTDLKAVLDKLKDLVPKDAPKPQPALPAQSPSSANPARPQTAESAPNSAPGRKSSVASMPQTPTSNSQQALRSKGPPPNLKPDISGIVFEFAGGTGDRYLFPKFSILEYQAGGSQLLASFLLVRKGSKSEYGGDPALDYYQPITIRLQANSGKHLENLARVVAPQDEVKRYMDDIMSSMTRAEYILLAMRLPRHEKEDQADDRAETPKPDQQVRQVQQPHQQAQTEVLWATKGAKMPPHQAVGKVMGEEEQYQSFIASVS</sequence>
<feature type="compositionally biased region" description="Pro residues" evidence="1">
    <location>
        <begin position="350"/>
        <end position="370"/>
    </location>
</feature>
<dbReference type="EMBL" id="JAQQWP010000001">
    <property type="protein sequence ID" value="KAK8133216.1"/>
    <property type="molecule type" value="Genomic_DNA"/>
</dbReference>
<evidence type="ECO:0000256" key="1">
    <source>
        <dbReference type="SAM" id="MobiDB-lite"/>
    </source>
</evidence>
<name>A0AAW0REM7_9PEZI</name>
<evidence type="ECO:0000313" key="4">
    <source>
        <dbReference type="Proteomes" id="UP001392437"/>
    </source>
</evidence>
<feature type="region of interest" description="Disordered" evidence="1">
    <location>
        <begin position="710"/>
        <end position="739"/>
    </location>
</feature>
<feature type="compositionally biased region" description="Low complexity" evidence="1">
    <location>
        <begin position="24"/>
        <end position="34"/>
    </location>
</feature>
<dbReference type="InterPro" id="IPR057558">
    <property type="entry name" value="Swc3_dom"/>
</dbReference>
<feature type="compositionally biased region" description="Pro residues" evidence="1">
    <location>
        <begin position="35"/>
        <end position="52"/>
    </location>
</feature>
<dbReference type="PANTHER" id="PTHR28108:SF1">
    <property type="entry name" value="SWR1-COMPLEX PROTEIN 3"/>
    <property type="match status" value="1"/>
</dbReference>
<dbReference type="InterPro" id="IPR037651">
    <property type="entry name" value="Swc3"/>
</dbReference>
<protein>
    <recommendedName>
        <fullName evidence="2">SWR1-complex protein 3 domain-containing protein</fullName>
    </recommendedName>
</protein>
<evidence type="ECO:0000259" key="2">
    <source>
        <dbReference type="Pfam" id="PF24707"/>
    </source>
</evidence>
<evidence type="ECO:0000313" key="3">
    <source>
        <dbReference type="EMBL" id="KAK8133216.1"/>
    </source>
</evidence>
<gene>
    <name evidence="3" type="ORF">PG999_001389</name>
</gene>